<sequence length="87" mass="10105">MRLLDRETTEFLLQIMRSDEGVEAQVVLIDESALMGLQIRRLFRDGGGEHRAVFDDPELAERFLMPYLDPMERVALRNFITSYEEAA</sequence>
<dbReference type="EMBL" id="ABCS01000001">
    <property type="protein sequence ID" value="EDM81788.1"/>
    <property type="molecule type" value="Genomic_DNA"/>
</dbReference>
<proteinExistence type="predicted"/>
<accession>A6FWW4</accession>
<comment type="caution">
    <text evidence="1">The sequence shown here is derived from an EMBL/GenBank/DDBJ whole genome shotgun (WGS) entry which is preliminary data.</text>
</comment>
<reference evidence="1 2" key="1">
    <citation type="submission" date="2007-06" db="EMBL/GenBank/DDBJ databases">
        <authorList>
            <person name="Shimkets L."/>
            <person name="Ferriera S."/>
            <person name="Johnson J."/>
            <person name="Kravitz S."/>
            <person name="Beeson K."/>
            <person name="Sutton G."/>
            <person name="Rogers Y.-H."/>
            <person name="Friedman R."/>
            <person name="Frazier M."/>
            <person name="Venter J.C."/>
        </authorList>
    </citation>
    <scope>NUCLEOTIDE SEQUENCE [LARGE SCALE GENOMIC DNA]</scope>
    <source>
        <strain evidence="1 2">SIR-1</strain>
    </source>
</reference>
<dbReference type="STRING" id="391625.PPSIR1_04958"/>
<organism evidence="1 2">
    <name type="scientific">Plesiocystis pacifica SIR-1</name>
    <dbReference type="NCBI Taxonomy" id="391625"/>
    <lineage>
        <taxon>Bacteria</taxon>
        <taxon>Pseudomonadati</taxon>
        <taxon>Myxococcota</taxon>
        <taxon>Polyangia</taxon>
        <taxon>Nannocystales</taxon>
        <taxon>Nannocystaceae</taxon>
        <taxon>Plesiocystis</taxon>
    </lineage>
</organism>
<name>A6FWW4_9BACT</name>
<evidence type="ECO:0000313" key="1">
    <source>
        <dbReference type="EMBL" id="EDM81788.1"/>
    </source>
</evidence>
<keyword evidence="2" id="KW-1185">Reference proteome</keyword>
<dbReference type="AlphaFoldDB" id="A6FWW4"/>
<protein>
    <submittedName>
        <fullName evidence="1">Uncharacterized protein</fullName>
    </submittedName>
</protein>
<dbReference type="Proteomes" id="UP000005801">
    <property type="component" value="Unassembled WGS sequence"/>
</dbReference>
<gene>
    <name evidence="1" type="ORF">PPSIR1_04958</name>
</gene>
<evidence type="ECO:0000313" key="2">
    <source>
        <dbReference type="Proteomes" id="UP000005801"/>
    </source>
</evidence>